<gene>
    <name evidence="4" type="ORF">Cflav_PD1163</name>
</gene>
<sequence length="258" mass="29839">MSTTESIKANSRTTPPWGEIARQPVFATTHWSVVLTAGRNDLPQAQDALEKLCQTYWYPLYVYVRRRGYAQVDAEDLTQKFFEWLLERNWLGQADQQRGRFRSFLLTSLSRFLANEWDKARAQKRGRGRVVSLNFEDAENGCAREPVDNVSPEQSFEWRWALTLLDQVLNRLCAEYAAQGKAELFAELKPCLLGERAAQPYAMLASKLGMTEGSVKVVVHRLRQRYRQLLRDEIANTVATPEEVEEELRHLFTVLARR</sequence>
<dbReference type="InterPro" id="IPR013325">
    <property type="entry name" value="RNA_pol_sigma_r2"/>
</dbReference>
<organism evidence="4 5">
    <name type="scientific">Pedosphaera parvula (strain Ellin514)</name>
    <dbReference type="NCBI Taxonomy" id="320771"/>
    <lineage>
        <taxon>Bacteria</taxon>
        <taxon>Pseudomonadati</taxon>
        <taxon>Verrucomicrobiota</taxon>
        <taxon>Pedosphaerae</taxon>
        <taxon>Pedosphaerales</taxon>
        <taxon>Pedosphaeraceae</taxon>
        <taxon>Pedosphaera</taxon>
    </lineage>
</organism>
<keyword evidence="1" id="KW-0805">Transcription regulation</keyword>
<evidence type="ECO:0000256" key="1">
    <source>
        <dbReference type="ARBA" id="ARBA00023015"/>
    </source>
</evidence>
<dbReference type="Proteomes" id="UP000003688">
    <property type="component" value="Unassembled WGS sequence"/>
</dbReference>
<dbReference type="STRING" id="320771.Cflav_PD1163"/>
<evidence type="ECO:0000313" key="5">
    <source>
        <dbReference type="Proteomes" id="UP000003688"/>
    </source>
</evidence>
<dbReference type="PANTHER" id="PTHR43133">
    <property type="entry name" value="RNA POLYMERASE ECF-TYPE SIGMA FACTO"/>
    <property type="match status" value="1"/>
</dbReference>
<dbReference type="GO" id="GO:0016987">
    <property type="term" value="F:sigma factor activity"/>
    <property type="evidence" value="ECO:0007669"/>
    <property type="project" value="UniProtKB-KW"/>
</dbReference>
<keyword evidence="2" id="KW-0731">Sigma factor</keyword>
<dbReference type="SUPFAM" id="SSF88946">
    <property type="entry name" value="Sigma2 domain of RNA polymerase sigma factors"/>
    <property type="match status" value="1"/>
</dbReference>
<dbReference type="PANTHER" id="PTHR43133:SF51">
    <property type="entry name" value="RNA POLYMERASE SIGMA FACTOR"/>
    <property type="match status" value="1"/>
</dbReference>
<dbReference type="Gene3D" id="1.10.1740.10">
    <property type="match status" value="1"/>
</dbReference>
<protein>
    <submittedName>
        <fullName evidence="4">RNA polymerase, sigma-24 subunit, ECF subfamily</fullName>
    </submittedName>
</protein>
<evidence type="ECO:0000256" key="3">
    <source>
        <dbReference type="ARBA" id="ARBA00023163"/>
    </source>
</evidence>
<dbReference type="RefSeq" id="WP_007417908.1">
    <property type="nucleotide sequence ID" value="NZ_ABOX02000051.1"/>
</dbReference>
<evidence type="ECO:0000313" key="4">
    <source>
        <dbReference type="EMBL" id="EEF58026.1"/>
    </source>
</evidence>
<dbReference type="AlphaFoldDB" id="B9XQ22"/>
<evidence type="ECO:0000256" key="2">
    <source>
        <dbReference type="ARBA" id="ARBA00023082"/>
    </source>
</evidence>
<proteinExistence type="predicted"/>
<accession>B9XQ22</accession>
<dbReference type="EMBL" id="ABOX02000051">
    <property type="protein sequence ID" value="EEF58026.1"/>
    <property type="molecule type" value="Genomic_DNA"/>
</dbReference>
<name>B9XQ22_PEDPL</name>
<reference evidence="4 5" key="1">
    <citation type="journal article" date="2011" name="J. Bacteriol.">
        <title>Genome sequence of 'Pedosphaera parvula' Ellin514, an aerobic Verrucomicrobial isolate from pasture soil.</title>
        <authorList>
            <person name="Kant R."/>
            <person name="van Passel M.W."/>
            <person name="Sangwan P."/>
            <person name="Palva A."/>
            <person name="Lucas S."/>
            <person name="Copeland A."/>
            <person name="Lapidus A."/>
            <person name="Glavina Del Rio T."/>
            <person name="Dalin E."/>
            <person name="Tice H."/>
            <person name="Bruce D."/>
            <person name="Goodwin L."/>
            <person name="Pitluck S."/>
            <person name="Chertkov O."/>
            <person name="Larimer F.W."/>
            <person name="Land M.L."/>
            <person name="Hauser L."/>
            <person name="Brettin T.S."/>
            <person name="Detter J.C."/>
            <person name="Han S."/>
            <person name="de Vos W.M."/>
            <person name="Janssen P.H."/>
            <person name="Smidt H."/>
        </authorList>
    </citation>
    <scope>NUCLEOTIDE SEQUENCE [LARGE SCALE GENOMIC DNA]</scope>
    <source>
        <strain evidence="4 5">Ellin514</strain>
    </source>
</reference>
<dbReference type="GO" id="GO:0006352">
    <property type="term" value="P:DNA-templated transcription initiation"/>
    <property type="evidence" value="ECO:0007669"/>
    <property type="project" value="InterPro"/>
</dbReference>
<comment type="caution">
    <text evidence="4">The sequence shown here is derived from an EMBL/GenBank/DDBJ whole genome shotgun (WGS) entry which is preliminary data.</text>
</comment>
<keyword evidence="5" id="KW-1185">Reference proteome</keyword>
<keyword evidence="3" id="KW-0804">Transcription</keyword>
<dbReference type="InterPro" id="IPR039425">
    <property type="entry name" value="RNA_pol_sigma-70-like"/>
</dbReference>